<reference evidence="2 3" key="1">
    <citation type="submission" date="2024-04" db="EMBL/GenBank/DDBJ databases">
        <title>Three lactobacilli isolated from voided urine samples from females with type 2 diabetes.</title>
        <authorList>
            <person name="Kula A."/>
            <person name="Stegman N."/>
            <person name="Putonti C."/>
        </authorList>
    </citation>
    <scope>NUCLEOTIDE SEQUENCE [LARGE SCALE GENOMIC DNA]</scope>
    <source>
        <strain evidence="2 3">1855</strain>
    </source>
</reference>
<sequence>MMDRTFSYLKKLASNLGVTIRYSYKMNNTTPSVYDQYSNQIVLNMNATDMLFQFAHEIAHSLTRESCVLYKTSNIFHSRAEYEANSLAIKILKDFYFKDVEIENRRIDNFMLYYKIPYNFWDLCMTA</sequence>
<feature type="domain" description="IrrE N-terminal-like" evidence="1">
    <location>
        <begin position="14"/>
        <end position="118"/>
    </location>
</feature>
<proteinExistence type="predicted"/>
<organism evidence="2 3">
    <name type="scientific">Lactobacillus jensenii</name>
    <dbReference type="NCBI Taxonomy" id="109790"/>
    <lineage>
        <taxon>Bacteria</taxon>
        <taxon>Bacillati</taxon>
        <taxon>Bacillota</taxon>
        <taxon>Bacilli</taxon>
        <taxon>Lactobacillales</taxon>
        <taxon>Lactobacillaceae</taxon>
        <taxon>Lactobacillus</taxon>
    </lineage>
</organism>
<dbReference type="Gene3D" id="1.10.10.2910">
    <property type="match status" value="1"/>
</dbReference>
<comment type="caution">
    <text evidence="2">The sequence shown here is derived from an EMBL/GenBank/DDBJ whole genome shotgun (WGS) entry which is preliminary data.</text>
</comment>
<protein>
    <submittedName>
        <fullName evidence="2">ImmA/IrrE family metallo-endopeptidase</fullName>
    </submittedName>
</protein>
<dbReference type="EMBL" id="JBBVUL010000001">
    <property type="protein sequence ID" value="MEL0564363.1"/>
    <property type="molecule type" value="Genomic_DNA"/>
</dbReference>
<keyword evidence="3" id="KW-1185">Reference proteome</keyword>
<dbReference type="InterPro" id="IPR010359">
    <property type="entry name" value="IrrE_HExxH"/>
</dbReference>
<name>A0ABU9FFX9_LACJE</name>
<dbReference type="Pfam" id="PF06114">
    <property type="entry name" value="Peptidase_M78"/>
    <property type="match status" value="1"/>
</dbReference>
<accession>A0ABU9FFX9</accession>
<evidence type="ECO:0000259" key="1">
    <source>
        <dbReference type="Pfam" id="PF06114"/>
    </source>
</evidence>
<evidence type="ECO:0000313" key="3">
    <source>
        <dbReference type="Proteomes" id="UP001385848"/>
    </source>
</evidence>
<dbReference type="RefSeq" id="WP_265678349.1">
    <property type="nucleotide sequence ID" value="NZ_JAVTXQ010000011.1"/>
</dbReference>
<gene>
    <name evidence="2" type="ORF">AAC431_00290</name>
</gene>
<evidence type="ECO:0000313" key="2">
    <source>
        <dbReference type="EMBL" id="MEL0564363.1"/>
    </source>
</evidence>
<dbReference type="Proteomes" id="UP001385848">
    <property type="component" value="Unassembled WGS sequence"/>
</dbReference>